<feature type="domain" description="Integrase catalytic" evidence="2">
    <location>
        <begin position="216"/>
        <end position="369"/>
    </location>
</feature>
<sequence>MLKHGMPSGHAQSSVVLPAAAKSFGAESGHGRRLQLADRILIELGITQGRTPGEIASGLRAHRSTVFREIARHSLIAEDGRWGNHDAHYSAALAQFWADQARERPKAFKLETLPLLRRVVVALLDQKLSPQQVSVRLRRLFPDDKDMQISHETLYQALYVQGAGALRHELTVEGAIRSGRKGRIPSSKLPARNTRRWLDGHRLADREELLAAEHAGRKIPGHWEGDLVVGPNNSGIITLVERASRFTLLGRLPGTRDSATVIDVLTTMVEDLPAAVKRSITWDQGTEMAQHSRFTVATGCPVYFCDPHSPWQRPTNENLNGQLRWEYPKGTDFNHVTDDELRTVQDMLNARPRVILDGATPSETLDELITTVALTD</sequence>
<reference evidence="3" key="1">
    <citation type="journal article" date="2021" name="PeerJ">
        <title>Extensive microbial diversity within the chicken gut microbiome revealed by metagenomics and culture.</title>
        <authorList>
            <person name="Gilroy R."/>
            <person name="Ravi A."/>
            <person name="Getino M."/>
            <person name="Pursley I."/>
            <person name="Horton D.L."/>
            <person name="Alikhan N.F."/>
            <person name="Baker D."/>
            <person name="Gharbi K."/>
            <person name="Hall N."/>
            <person name="Watson M."/>
            <person name="Adriaenssens E.M."/>
            <person name="Foster-Nyarko E."/>
            <person name="Jarju S."/>
            <person name="Secka A."/>
            <person name="Antonio M."/>
            <person name="Oren A."/>
            <person name="Chaudhuri R.R."/>
            <person name="La Ragione R."/>
            <person name="Hildebrand F."/>
            <person name="Pallen M.J."/>
        </authorList>
    </citation>
    <scope>NUCLEOTIDE SEQUENCE</scope>
    <source>
        <strain evidence="3">ChiHejej3B27-3195</strain>
    </source>
</reference>
<dbReference type="SUPFAM" id="SSF53098">
    <property type="entry name" value="Ribonuclease H-like"/>
    <property type="match status" value="1"/>
</dbReference>
<dbReference type="Gene3D" id="3.30.420.10">
    <property type="entry name" value="Ribonuclease H-like superfamily/Ribonuclease H"/>
    <property type="match status" value="1"/>
</dbReference>
<name>A0A9D1S163_9MICC</name>
<dbReference type="InterPro" id="IPR051917">
    <property type="entry name" value="Transposase-Integrase"/>
</dbReference>
<dbReference type="GO" id="GO:0015074">
    <property type="term" value="P:DNA integration"/>
    <property type="evidence" value="ECO:0007669"/>
    <property type="project" value="InterPro"/>
</dbReference>
<dbReference type="GO" id="GO:0003676">
    <property type="term" value="F:nucleic acid binding"/>
    <property type="evidence" value="ECO:0007669"/>
    <property type="project" value="InterPro"/>
</dbReference>
<dbReference type="Pfam" id="PF00665">
    <property type="entry name" value="rve"/>
    <property type="match status" value="1"/>
</dbReference>
<reference evidence="3" key="2">
    <citation type="submission" date="2021-04" db="EMBL/GenBank/DDBJ databases">
        <authorList>
            <person name="Gilroy R."/>
        </authorList>
    </citation>
    <scope>NUCLEOTIDE SEQUENCE</scope>
    <source>
        <strain evidence="3">ChiHejej3B27-3195</strain>
    </source>
</reference>
<dbReference type="GO" id="GO:0006310">
    <property type="term" value="P:DNA recombination"/>
    <property type="evidence" value="ECO:0007669"/>
    <property type="project" value="UniProtKB-KW"/>
</dbReference>
<evidence type="ECO:0000313" key="4">
    <source>
        <dbReference type="Proteomes" id="UP000824151"/>
    </source>
</evidence>
<dbReference type="GO" id="GO:0004803">
    <property type="term" value="F:transposase activity"/>
    <property type="evidence" value="ECO:0007669"/>
    <property type="project" value="TreeGrafter"/>
</dbReference>
<dbReference type="EMBL" id="DXGD01000193">
    <property type="protein sequence ID" value="HIW99539.1"/>
    <property type="molecule type" value="Genomic_DNA"/>
</dbReference>
<dbReference type="PANTHER" id="PTHR10948">
    <property type="entry name" value="TRANSPOSASE"/>
    <property type="match status" value="1"/>
</dbReference>
<dbReference type="Pfam" id="PF13936">
    <property type="entry name" value="HTH_38"/>
    <property type="match status" value="1"/>
</dbReference>
<gene>
    <name evidence="3" type="ORF">H9871_05295</name>
</gene>
<dbReference type="InterPro" id="IPR025246">
    <property type="entry name" value="IS30-like_HTH"/>
</dbReference>
<dbReference type="AlphaFoldDB" id="A0A9D1S163"/>
<dbReference type="NCBIfam" id="NF033563">
    <property type="entry name" value="transpos_IS30"/>
    <property type="match status" value="1"/>
</dbReference>
<dbReference type="PANTHER" id="PTHR10948:SF23">
    <property type="entry name" value="TRANSPOSASE INSI FOR INSERTION SEQUENCE ELEMENT IS30A-RELATED"/>
    <property type="match status" value="1"/>
</dbReference>
<dbReference type="InterPro" id="IPR036397">
    <property type="entry name" value="RNaseH_sf"/>
</dbReference>
<dbReference type="InterPro" id="IPR012337">
    <property type="entry name" value="RNaseH-like_sf"/>
</dbReference>
<proteinExistence type="predicted"/>
<protein>
    <submittedName>
        <fullName evidence="3">IS30 family transposase</fullName>
    </submittedName>
</protein>
<dbReference type="GO" id="GO:0032196">
    <property type="term" value="P:transposition"/>
    <property type="evidence" value="ECO:0007669"/>
    <property type="project" value="TreeGrafter"/>
</dbReference>
<evidence type="ECO:0000256" key="1">
    <source>
        <dbReference type="ARBA" id="ARBA00023172"/>
    </source>
</evidence>
<dbReference type="Proteomes" id="UP000824151">
    <property type="component" value="Unassembled WGS sequence"/>
</dbReference>
<dbReference type="PROSITE" id="PS50994">
    <property type="entry name" value="INTEGRASE"/>
    <property type="match status" value="1"/>
</dbReference>
<dbReference type="InterPro" id="IPR053392">
    <property type="entry name" value="Transposase_IS30-like"/>
</dbReference>
<comment type="caution">
    <text evidence="3">The sequence shown here is derived from an EMBL/GenBank/DDBJ whole genome shotgun (WGS) entry which is preliminary data.</text>
</comment>
<dbReference type="GO" id="GO:0005829">
    <property type="term" value="C:cytosol"/>
    <property type="evidence" value="ECO:0007669"/>
    <property type="project" value="TreeGrafter"/>
</dbReference>
<dbReference type="InterPro" id="IPR001584">
    <property type="entry name" value="Integrase_cat-core"/>
</dbReference>
<accession>A0A9D1S163</accession>
<evidence type="ECO:0000259" key="2">
    <source>
        <dbReference type="PROSITE" id="PS50994"/>
    </source>
</evidence>
<evidence type="ECO:0000313" key="3">
    <source>
        <dbReference type="EMBL" id="HIW99539.1"/>
    </source>
</evidence>
<organism evidence="3 4">
    <name type="scientific">Candidatus Nesterenkonia stercoripullorum</name>
    <dbReference type="NCBI Taxonomy" id="2838701"/>
    <lineage>
        <taxon>Bacteria</taxon>
        <taxon>Bacillati</taxon>
        <taxon>Actinomycetota</taxon>
        <taxon>Actinomycetes</taxon>
        <taxon>Micrococcales</taxon>
        <taxon>Micrococcaceae</taxon>
        <taxon>Nesterenkonia</taxon>
    </lineage>
</organism>
<keyword evidence="1" id="KW-0233">DNA recombination</keyword>